<feature type="signal peptide" evidence="2">
    <location>
        <begin position="1"/>
        <end position="15"/>
    </location>
</feature>
<gene>
    <name evidence="4" type="primary">RvY_15266-1</name>
    <name evidence="4" type="synonym">RvY_15266.1</name>
    <name evidence="4" type="ORF">RvY_15266</name>
</gene>
<dbReference type="Proteomes" id="UP000186922">
    <property type="component" value="Unassembled WGS sequence"/>
</dbReference>
<accession>A0A1D1VUA2</accession>
<evidence type="ECO:0000313" key="4">
    <source>
        <dbReference type="EMBL" id="GAV05085.1"/>
    </source>
</evidence>
<dbReference type="CDD" id="cd01820">
    <property type="entry name" value="PAF_acetylesterase_like"/>
    <property type="match status" value="1"/>
</dbReference>
<dbReference type="AlphaFoldDB" id="A0A1D1VUA2"/>
<keyword evidence="5" id="KW-1185">Reference proteome</keyword>
<evidence type="ECO:0000256" key="1">
    <source>
        <dbReference type="ARBA" id="ARBA00038184"/>
    </source>
</evidence>
<dbReference type="InterPro" id="IPR013830">
    <property type="entry name" value="SGNH_hydro"/>
</dbReference>
<dbReference type="STRING" id="947166.A0A1D1VUA2"/>
<organism evidence="4 5">
    <name type="scientific">Ramazzottius varieornatus</name>
    <name type="common">Water bear</name>
    <name type="synonym">Tardigrade</name>
    <dbReference type="NCBI Taxonomy" id="947166"/>
    <lineage>
        <taxon>Eukaryota</taxon>
        <taxon>Metazoa</taxon>
        <taxon>Ecdysozoa</taxon>
        <taxon>Tardigrada</taxon>
        <taxon>Eutardigrada</taxon>
        <taxon>Parachela</taxon>
        <taxon>Hypsibioidea</taxon>
        <taxon>Ramazzottiidae</taxon>
        <taxon>Ramazzottius</taxon>
    </lineage>
</organism>
<dbReference type="PANTHER" id="PTHR11852:SF0">
    <property type="entry name" value="PLATELET-ACTIVATING FACTOR ACETYLHYDROLASE IB SUBUNIT BETA HOMOLOG"/>
    <property type="match status" value="1"/>
</dbReference>
<proteinExistence type="inferred from homology"/>
<dbReference type="EMBL" id="BDGG01000011">
    <property type="protein sequence ID" value="GAV05085.1"/>
    <property type="molecule type" value="Genomic_DNA"/>
</dbReference>
<dbReference type="InterPro" id="IPR036514">
    <property type="entry name" value="SGNH_hydro_sf"/>
</dbReference>
<dbReference type="OrthoDB" id="505607at2759"/>
<comment type="caution">
    <text evidence="4">The sequence shown here is derived from an EMBL/GenBank/DDBJ whole genome shotgun (WGS) entry which is preliminary data.</text>
</comment>
<keyword evidence="2" id="KW-0732">Signal</keyword>
<dbReference type="PANTHER" id="PTHR11852">
    <property type="entry name" value="PLATELET-ACTIVATING FACTOR ACETYLHYDROLASE"/>
    <property type="match status" value="1"/>
</dbReference>
<name>A0A1D1VUA2_RAMVA</name>
<dbReference type="SUPFAM" id="SSF52266">
    <property type="entry name" value="SGNH hydrolase"/>
    <property type="match status" value="1"/>
</dbReference>
<reference evidence="4 5" key="1">
    <citation type="journal article" date="2016" name="Nat. Commun.">
        <title>Extremotolerant tardigrade genome and improved radiotolerance of human cultured cells by tardigrade-unique protein.</title>
        <authorList>
            <person name="Hashimoto T."/>
            <person name="Horikawa D.D."/>
            <person name="Saito Y."/>
            <person name="Kuwahara H."/>
            <person name="Kozuka-Hata H."/>
            <person name="Shin-I T."/>
            <person name="Minakuchi Y."/>
            <person name="Ohishi K."/>
            <person name="Motoyama A."/>
            <person name="Aizu T."/>
            <person name="Enomoto A."/>
            <person name="Kondo K."/>
            <person name="Tanaka S."/>
            <person name="Hara Y."/>
            <person name="Koshikawa S."/>
            <person name="Sagara H."/>
            <person name="Miura T."/>
            <person name="Yokobori S."/>
            <person name="Miyagawa K."/>
            <person name="Suzuki Y."/>
            <person name="Kubo T."/>
            <person name="Oyama M."/>
            <person name="Kohara Y."/>
            <person name="Fujiyama A."/>
            <person name="Arakawa K."/>
            <person name="Katayama T."/>
            <person name="Toyoda A."/>
            <person name="Kunieda T."/>
        </authorList>
    </citation>
    <scope>NUCLEOTIDE SEQUENCE [LARGE SCALE GENOMIC DNA]</scope>
    <source>
        <strain evidence="4 5">YOKOZUNA-1</strain>
    </source>
</reference>
<evidence type="ECO:0000313" key="5">
    <source>
        <dbReference type="Proteomes" id="UP000186922"/>
    </source>
</evidence>
<protein>
    <recommendedName>
        <fullName evidence="3">SGNH hydrolase-type esterase domain-containing protein</fullName>
    </recommendedName>
</protein>
<dbReference type="Gene3D" id="3.40.50.1110">
    <property type="entry name" value="SGNH hydrolase"/>
    <property type="match status" value="1"/>
</dbReference>
<comment type="similarity">
    <text evidence="1">Belongs to the 'GDSL' lipolytic enzyme family. Platelet-activating factor acetylhydrolase IB beta/gamma subunits subfamily.</text>
</comment>
<evidence type="ECO:0000256" key="2">
    <source>
        <dbReference type="SAM" id="SignalP"/>
    </source>
</evidence>
<evidence type="ECO:0000259" key="3">
    <source>
        <dbReference type="Pfam" id="PF13472"/>
    </source>
</evidence>
<feature type="chain" id="PRO_5013380260" description="SGNH hydrolase-type esterase domain-containing protein" evidence="2">
    <location>
        <begin position="16"/>
        <end position="251"/>
    </location>
</feature>
<sequence>MLLFSLCLSLFVCKAYPMAASISKTTVPAAVDDPAQDGRWLSQHHRFLMEARDKEPEVVFLGDSMIQRLQDADVWKNLFQPMHCLNFGIGGDSTQHLLWRIVEGELDSVRPKVIVILIGTNNFLNSAEEVAEGIEEIVRNVREKQPQAHILVVEIFPRGEKDNIQRQKNARTNELIRNSLRGKEKVRVVNLDPGFVGEDGSISPQDMPDYLHFSNKAYTKSFTPLAHLVTSLLEEGDQEASVAKESGSGDL</sequence>
<feature type="domain" description="SGNH hydrolase-type esterase" evidence="3">
    <location>
        <begin position="60"/>
        <end position="218"/>
    </location>
</feature>
<dbReference type="Pfam" id="PF13472">
    <property type="entry name" value="Lipase_GDSL_2"/>
    <property type="match status" value="1"/>
</dbReference>